<evidence type="ECO:0000313" key="6">
    <source>
        <dbReference type="EMBL" id="OAT53877.1"/>
    </source>
</evidence>
<dbReference type="OrthoDB" id="3196716at2"/>
<evidence type="ECO:0000256" key="5">
    <source>
        <dbReference type="ARBA" id="ARBA00048574"/>
    </source>
</evidence>
<dbReference type="GO" id="GO:0050519">
    <property type="term" value="F:holo-citrate lyase synthase activity"/>
    <property type="evidence" value="ECO:0007669"/>
    <property type="project" value="UniProtKB-EC"/>
</dbReference>
<sequence>MFYPLPDTNEQLEISLPDLLASRDARQARQQEWIGLHQVTLISFTVVFPGAVKDSHLVRHIFNQGLNALKQVALCRQWVLLSQQSFPLKTGPECLVAVDANAVEVKKALIEAEELSPVGRLWDFDVFDAQGQQFSRSQLNLPPRRCLICENEAKVCARHRTHPLNEIFNRIEELANAPTAY</sequence>
<comment type="caution">
    <text evidence="6">The sequence shown here is derived from an EMBL/GenBank/DDBJ whole genome shotgun (WGS) entry which is preliminary data.</text>
</comment>
<keyword evidence="7" id="KW-1185">Reference proteome</keyword>
<comment type="catalytic activity">
    <reaction evidence="5">
        <text>apo-[citrate lyase ACP] + 2'-(5''-triphospho-alpha-D-ribosyl)-3'-dephospho-CoA = holo-[citrate lyase ACP] + diphosphate</text>
        <dbReference type="Rhea" id="RHEA:16333"/>
        <dbReference type="Rhea" id="RHEA-COMP:10157"/>
        <dbReference type="Rhea" id="RHEA-COMP:10158"/>
        <dbReference type="ChEBI" id="CHEBI:29999"/>
        <dbReference type="ChEBI" id="CHEBI:33019"/>
        <dbReference type="ChEBI" id="CHEBI:61378"/>
        <dbReference type="ChEBI" id="CHEBI:82683"/>
        <dbReference type="EC" id="2.7.7.61"/>
    </reaction>
</comment>
<dbReference type="InterPro" id="IPR005551">
    <property type="entry name" value="CitX"/>
</dbReference>
<dbReference type="Proteomes" id="UP000078224">
    <property type="component" value="Unassembled WGS sequence"/>
</dbReference>
<evidence type="ECO:0000256" key="2">
    <source>
        <dbReference type="ARBA" id="ARBA00016314"/>
    </source>
</evidence>
<dbReference type="NCBIfam" id="NF002383">
    <property type="entry name" value="PRK01392.1"/>
    <property type="match status" value="1"/>
</dbReference>
<keyword evidence="6" id="KW-0456">Lyase</keyword>
<evidence type="ECO:0000313" key="7">
    <source>
        <dbReference type="Proteomes" id="UP000078224"/>
    </source>
</evidence>
<accession>A0A1B7K143</accession>
<gene>
    <name evidence="6" type="ORF">M998_0722</name>
</gene>
<dbReference type="EC" id="2.7.7.61" evidence="1"/>
<organism evidence="6 7">
    <name type="scientific">Providencia heimbachae ATCC 35613</name>
    <dbReference type="NCBI Taxonomy" id="1354272"/>
    <lineage>
        <taxon>Bacteria</taxon>
        <taxon>Pseudomonadati</taxon>
        <taxon>Pseudomonadota</taxon>
        <taxon>Gammaproteobacteria</taxon>
        <taxon>Enterobacterales</taxon>
        <taxon>Morganellaceae</taxon>
        <taxon>Providencia</taxon>
    </lineage>
</organism>
<reference evidence="6 7" key="1">
    <citation type="submission" date="2016-04" db="EMBL/GenBank/DDBJ databases">
        <title>ATOL: Assembling a taxonomically balanced genome-scale reconstruction of the evolutionary history of the Enterobacteriaceae.</title>
        <authorList>
            <person name="Plunkett G.III."/>
            <person name="Neeno-Eckwall E.C."/>
            <person name="Glasner J.D."/>
            <person name="Perna N.T."/>
        </authorList>
    </citation>
    <scope>NUCLEOTIDE SEQUENCE [LARGE SCALE GENOMIC DNA]</scope>
    <source>
        <strain evidence="6 7">ATCC 35613</strain>
    </source>
</reference>
<keyword evidence="4 6" id="KW-0548">Nucleotidyltransferase</keyword>
<dbReference type="NCBIfam" id="TIGR03124">
    <property type="entry name" value="citrate_citX"/>
    <property type="match status" value="1"/>
</dbReference>
<keyword evidence="3 6" id="KW-0808">Transferase</keyword>
<evidence type="ECO:0000256" key="1">
    <source>
        <dbReference type="ARBA" id="ARBA00012524"/>
    </source>
</evidence>
<dbReference type="GO" id="GO:0051191">
    <property type="term" value="P:prosthetic group biosynthetic process"/>
    <property type="evidence" value="ECO:0007669"/>
    <property type="project" value="InterPro"/>
</dbReference>
<dbReference type="Pfam" id="PF03802">
    <property type="entry name" value="CitX"/>
    <property type="match status" value="1"/>
</dbReference>
<protein>
    <recommendedName>
        <fullName evidence="2">Apo-citrate lyase phosphoribosyl-dephospho-CoA transferase</fullName>
        <ecNumber evidence="1">2.7.7.61</ecNumber>
    </recommendedName>
</protein>
<evidence type="ECO:0000256" key="3">
    <source>
        <dbReference type="ARBA" id="ARBA00022679"/>
    </source>
</evidence>
<evidence type="ECO:0000256" key="4">
    <source>
        <dbReference type="ARBA" id="ARBA00022695"/>
    </source>
</evidence>
<dbReference type="AlphaFoldDB" id="A0A1B7K143"/>
<dbReference type="EMBL" id="LXEW01000014">
    <property type="protein sequence ID" value="OAT53877.1"/>
    <property type="molecule type" value="Genomic_DNA"/>
</dbReference>
<proteinExistence type="predicted"/>
<dbReference type="PATRIC" id="fig|1354272.4.peg.742"/>
<name>A0A1B7K143_9GAMM</name>
<dbReference type="GO" id="GO:0016829">
    <property type="term" value="F:lyase activity"/>
    <property type="evidence" value="ECO:0007669"/>
    <property type="project" value="UniProtKB-KW"/>
</dbReference>
<dbReference type="RefSeq" id="WP_068907599.1">
    <property type="nucleotide sequence ID" value="NZ_LXEW01000014.1"/>
</dbReference>